<feature type="binding site" evidence="10">
    <location>
        <begin position="151"/>
        <end position="154"/>
    </location>
    <ligand>
        <name>GTP</name>
        <dbReference type="ChEBI" id="CHEBI:37565"/>
    </ligand>
</feature>
<dbReference type="Gene3D" id="3.40.50.300">
    <property type="entry name" value="P-loop containing nucleotide triphosphate hydrolases"/>
    <property type="match status" value="1"/>
</dbReference>
<comment type="subunit">
    <text evidence="10">Monomer. Associates with 30S ribosomal subunit, binds 16S rRNA.</text>
</comment>
<evidence type="ECO:0000256" key="7">
    <source>
        <dbReference type="ARBA" id="ARBA00022833"/>
    </source>
</evidence>
<dbReference type="SUPFAM" id="SSF52540">
    <property type="entry name" value="P-loop containing nucleoside triphosphate hydrolases"/>
    <property type="match status" value="1"/>
</dbReference>
<feature type="binding site" evidence="10">
    <location>
        <position position="294"/>
    </location>
    <ligand>
        <name>Zn(2+)</name>
        <dbReference type="ChEBI" id="CHEBI:29105"/>
    </ligand>
</feature>
<keyword evidence="6 10" id="KW-0378">Hydrolase</keyword>
<evidence type="ECO:0000256" key="4">
    <source>
        <dbReference type="ARBA" id="ARBA00022730"/>
    </source>
</evidence>
<dbReference type="RefSeq" id="WP_255893939.1">
    <property type="nucleotide sequence ID" value="NZ_JAMZEG020000001.1"/>
</dbReference>
<proteinExistence type="inferred from homology"/>
<evidence type="ECO:0000256" key="1">
    <source>
        <dbReference type="ARBA" id="ARBA00022490"/>
    </source>
</evidence>
<dbReference type="CDD" id="cd01854">
    <property type="entry name" value="YjeQ_EngC"/>
    <property type="match status" value="1"/>
</dbReference>
<evidence type="ECO:0000313" key="13">
    <source>
        <dbReference type="EMBL" id="MDE8601749.1"/>
    </source>
</evidence>
<name>A0ABT5WAA2_9GAMM</name>
<keyword evidence="8 10" id="KW-0694">RNA-binding</keyword>
<keyword evidence="2 10" id="KW-0690">Ribosome biogenesis</keyword>
<dbReference type="InterPro" id="IPR027417">
    <property type="entry name" value="P-loop_NTPase"/>
</dbReference>
<dbReference type="Proteomes" id="UP001139522">
    <property type="component" value="Unassembled WGS sequence"/>
</dbReference>
<dbReference type="PANTHER" id="PTHR32120:SF10">
    <property type="entry name" value="SMALL RIBOSOMAL SUBUNIT BIOGENESIS GTPASE RSGA"/>
    <property type="match status" value="1"/>
</dbReference>
<keyword evidence="5 10" id="KW-0547">Nucleotide-binding</keyword>
<organism evidence="13 14">
    <name type="scientific">Marinomonas maritima</name>
    <dbReference type="NCBI Taxonomy" id="2940935"/>
    <lineage>
        <taxon>Bacteria</taxon>
        <taxon>Pseudomonadati</taxon>
        <taxon>Pseudomonadota</taxon>
        <taxon>Gammaproteobacteria</taxon>
        <taxon>Oceanospirillales</taxon>
        <taxon>Oceanospirillaceae</taxon>
        <taxon>Marinomonas</taxon>
    </lineage>
</organism>
<reference evidence="13" key="1">
    <citation type="submission" date="2023-01" db="EMBL/GenBank/DDBJ databases">
        <title>Psychroserpens sp. MSW6 and Marinomonas sp. RSW2, isolated from seawater.</title>
        <authorList>
            <person name="Kristyanto S."/>
            <person name="Jung J."/>
            <person name="Kim J.M."/>
            <person name="Jeon C.O."/>
        </authorList>
    </citation>
    <scope>NUCLEOTIDE SEQUENCE</scope>
    <source>
        <strain evidence="13">RSW2</strain>
    </source>
</reference>
<evidence type="ECO:0000256" key="5">
    <source>
        <dbReference type="ARBA" id="ARBA00022741"/>
    </source>
</evidence>
<comment type="function">
    <text evidence="10">One of several proteins that assist in the late maturation steps of the functional core of the 30S ribosomal subunit. Helps release RbfA from mature subunits. May play a role in the assembly of ribosomal proteins into the subunit. Circularly permuted GTPase that catalyzes slow GTP hydrolysis, GTPase activity is stimulated by the 30S ribosomal subunit.</text>
</comment>
<accession>A0ABT5WAA2</accession>
<feature type="binding site" evidence="10">
    <location>
        <position position="302"/>
    </location>
    <ligand>
        <name>Zn(2+)</name>
        <dbReference type="ChEBI" id="CHEBI:29105"/>
    </ligand>
</feature>
<evidence type="ECO:0000256" key="9">
    <source>
        <dbReference type="ARBA" id="ARBA00023134"/>
    </source>
</evidence>
<evidence type="ECO:0000259" key="12">
    <source>
        <dbReference type="PROSITE" id="PS51721"/>
    </source>
</evidence>
<dbReference type="EC" id="3.6.1.-" evidence="10"/>
<evidence type="ECO:0000256" key="2">
    <source>
        <dbReference type="ARBA" id="ARBA00022517"/>
    </source>
</evidence>
<evidence type="ECO:0000256" key="3">
    <source>
        <dbReference type="ARBA" id="ARBA00022723"/>
    </source>
</evidence>
<evidence type="ECO:0000259" key="11">
    <source>
        <dbReference type="PROSITE" id="PS50936"/>
    </source>
</evidence>
<comment type="caution">
    <text evidence="13">The sequence shown here is derived from an EMBL/GenBank/DDBJ whole genome shotgun (WGS) entry which is preliminary data.</text>
</comment>
<keyword evidence="7 10" id="KW-0862">Zinc</keyword>
<keyword evidence="3 10" id="KW-0479">Metal-binding</keyword>
<comment type="cofactor">
    <cofactor evidence="10">
        <name>Zn(2+)</name>
        <dbReference type="ChEBI" id="CHEBI:29105"/>
    </cofactor>
    <text evidence="10">Binds 1 zinc ion per subunit.</text>
</comment>
<feature type="domain" description="CP-type G" evidence="12">
    <location>
        <begin position="96"/>
        <end position="266"/>
    </location>
</feature>
<dbReference type="PANTHER" id="PTHR32120">
    <property type="entry name" value="SMALL RIBOSOMAL SUBUNIT BIOGENESIS GTPASE RSGA"/>
    <property type="match status" value="1"/>
</dbReference>
<evidence type="ECO:0000256" key="6">
    <source>
        <dbReference type="ARBA" id="ARBA00022801"/>
    </source>
</evidence>
<dbReference type="EMBL" id="JAMZEG020000001">
    <property type="protein sequence ID" value="MDE8601749.1"/>
    <property type="molecule type" value="Genomic_DNA"/>
</dbReference>
<protein>
    <recommendedName>
        <fullName evidence="10">Small ribosomal subunit biogenesis GTPase RsgA</fullName>
        <ecNumber evidence="10">3.6.1.-</ecNumber>
    </recommendedName>
</protein>
<comment type="subcellular location">
    <subcellularLocation>
        <location evidence="10">Cytoplasm</location>
    </subcellularLocation>
</comment>
<keyword evidence="9 10" id="KW-0342">GTP-binding</keyword>
<dbReference type="InterPro" id="IPR030378">
    <property type="entry name" value="G_CP_dom"/>
</dbReference>
<dbReference type="InterPro" id="IPR010914">
    <property type="entry name" value="RsgA_GTPase_dom"/>
</dbReference>
<evidence type="ECO:0000256" key="10">
    <source>
        <dbReference type="HAMAP-Rule" id="MF_01820"/>
    </source>
</evidence>
<evidence type="ECO:0000256" key="8">
    <source>
        <dbReference type="ARBA" id="ARBA00022884"/>
    </source>
</evidence>
<keyword evidence="14" id="KW-1185">Reference proteome</keyword>
<keyword evidence="4 10" id="KW-0699">rRNA-binding</keyword>
<sequence>MNISTLQPLGWNHFFLQQTDTQTFEKLQSNELLIFRISAIHRSVIKGLGSNWPEGEVELLCPECFQPVSDFFCVGDWVITERTNEHFRILKVLEAKNQLERLSNHKRQLMAANLDYLFIVTSANSDFNIKRLERYLAMAYECQIEPVIVLNKIDLTDDVDGFLDQIRSLSVHNLAGVSVLKPDSLSSLSHFLIPTATIAMVGSSGVGKSSLVNALFTHAQKKQSDIQSVSEIREDDDKGKHTTTSRQLIINEQGVLFIDTPGIRELKLLNAQEGIEQTFDDIIRLAKECKFTNCTHQTEPSCQVLQALESGILPLYHWQNYQKLLKEDAYNARSAQGAYAQKQHQKTFSKKVFREQMKHRENKGNNK</sequence>
<feature type="binding site" evidence="10">
    <location>
        <position position="289"/>
    </location>
    <ligand>
        <name>Zn(2+)</name>
        <dbReference type="ChEBI" id="CHEBI:29105"/>
    </ligand>
</feature>
<keyword evidence="1 10" id="KW-0963">Cytoplasm</keyword>
<feature type="domain" description="EngC GTPase" evidence="11">
    <location>
        <begin position="112"/>
        <end position="264"/>
    </location>
</feature>
<dbReference type="PROSITE" id="PS51721">
    <property type="entry name" value="G_CP"/>
    <property type="match status" value="1"/>
</dbReference>
<dbReference type="PROSITE" id="PS50936">
    <property type="entry name" value="ENGC_GTPASE"/>
    <property type="match status" value="1"/>
</dbReference>
<dbReference type="HAMAP" id="MF_01820">
    <property type="entry name" value="GTPase_RsgA"/>
    <property type="match status" value="1"/>
</dbReference>
<evidence type="ECO:0000313" key="14">
    <source>
        <dbReference type="Proteomes" id="UP001139522"/>
    </source>
</evidence>
<dbReference type="Pfam" id="PF03193">
    <property type="entry name" value="RsgA_GTPase"/>
    <property type="match status" value="1"/>
</dbReference>
<gene>
    <name evidence="10 13" type="primary">rsgA</name>
    <name evidence="13" type="ORF">M3I01_002240</name>
</gene>
<dbReference type="NCBIfam" id="TIGR00157">
    <property type="entry name" value="ribosome small subunit-dependent GTPase A"/>
    <property type="match status" value="1"/>
</dbReference>
<dbReference type="Gene3D" id="1.10.40.50">
    <property type="entry name" value="Probable gtpase engc, domain 3"/>
    <property type="match status" value="1"/>
</dbReference>
<comment type="similarity">
    <text evidence="10">Belongs to the TRAFAC class YlqF/YawG GTPase family. RsgA subfamily.</text>
</comment>
<feature type="binding site" evidence="10">
    <location>
        <begin position="202"/>
        <end position="210"/>
    </location>
    <ligand>
        <name>GTP</name>
        <dbReference type="ChEBI" id="CHEBI:37565"/>
    </ligand>
</feature>
<feature type="binding site" evidence="10">
    <location>
        <position position="296"/>
    </location>
    <ligand>
        <name>Zn(2+)</name>
        <dbReference type="ChEBI" id="CHEBI:29105"/>
    </ligand>
</feature>
<dbReference type="InterPro" id="IPR004881">
    <property type="entry name" value="Ribosome_biogen_GTPase_RsgA"/>
</dbReference>